<protein>
    <submittedName>
        <fullName evidence="2">Sensor histidine kinase RcsC</fullName>
        <ecNumber evidence="2">2.7.13.3</ecNumber>
    </submittedName>
</protein>
<dbReference type="EMBL" id="VSSQ01023144">
    <property type="protein sequence ID" value="MPM69895.1"/>
    <property type="molecule type" value="Genomic_DNA"/>
</dbReference>
<feature type="transmembrane region" description="Helical" evidence="1">
    <location>
        <begin position="16"/>
        <end position="38"/>
    </location>
</feature>
<dbReference type="EC" id="2.7.13.3" evidence="2"/>
<keyword evidence="2" id="KW-0418">Kinase</keyword>
<proteinExistence type="predicted"/>
<keyword evidence="1" id="KW-0472">Membrane</keyword>
<sequence>MKYLASVHSTLKVSRYLFRALALVIWCLIAFASVFYIVNALHQRESEIHQELNLSSDQAQRYIQRTSDVIKELKYIAENRLTAENGVMSLRARDDKTVVPNFEPLFADSDCSVMGNACEVLWNHWHGLCATGATTFPPLMI</sequence>
<keyword evidence="1" id="KW-1133">Transmembrane helix</keyword>
<name>A0A645BXC3_9ZZZZ</name>
<keyword evidence="1" id="KW-0812">Transmembrane</keyword>
<evidence type="ECO:0000313" key="2">
    <source>
        <dbReference type="EMBL" id="MPM69895.1"/>
    </source>
</evidence>
<evidence type="ECO:0000256" key="1">
    <source>
        <dbReference type="SAM" id="Phobius"/>
    </source>
</evidence>
<keyword evidence="2" id="KW-0808">Transferase</keyword>
<dbReference type="AlphaFoldDB" id="A0A645BXC3"/>
<comment type="caution">
    <text evidence="2">The sequence shown here is derived from an EMBL/GenBank/DDBJ whole genome shotgun (WGS) entry which is preliminary data.</text>
</comment>
<reference evidence="2" key="1">
    <citation type="submission" date="2019-08" db="EMBL/GenBank/DDBJ databases">
        <authorList>
            <person name="Kucharzyk K."/>
            <person name="Murdoch R.W."/>
            <person name="Higgins S."/>
            <person name="Loffler F."/>
        </authorList>
    </citation>
    <scope>NUCLEOTIDE SEQUENCE</scope>
</reference>
<organism evidence="2">
    <name type="scientific">bioreactor metagenome</name>
    <dbReference type="NCBI Taxonomy" id="1076179"/>
    <lineage>
        <taxon>unclassified sequences</taxon>
        <taxon>metagenomes</taxon>
        <taxon>ecological metagenomes</taxon>
    </lineage>
</organism>
<gene>
    <name evidence="2" type="primary">rcsC_207</name>
    <name evidence="2" type="ORF">SDC9_116843</name>
</gene>
<dbReference type="GO" id="GO:0004673">
    <property type="term" value="F:protein histidine kinase activity"/>
    <property type="evidence" value="ECO:0007669"/>
    <property type="project" value="UniProtKB-EC"/>
</dbReference>
<accession>A0A645BXC3</accession>